<organism evidence="1">
    <name type="scientific">Ajellomyces dermatitidis (strain ATCC 18188 / CBS 674.68)</name>
    <name type="common">Blastomyces dermatitidis</name>
    <dbReference type="NCBI Taxonomy" id="653446"/>
    <lineage>
        <taxon>Eukaryota</taxon>
        <taxon>Fungi</taxon>
        <taxon>Dikarya</taxon>
        <taxon>Ascomycota</taxon>
        <taxon>Pezizomycotina</taxon>
        <taxon>Eurotiomycetes</taxon>
        <taxon>Eurotiomycetidae</taxon>
        <taxon>Onygenales</taxon>
        <taxon>Ajellomycetaceae</taxon>
        <taxon>Blastomyces</taxon>
    </lineage>
</organism>
<evidence type="ECO:0000313" key="1">
    <source>
        <dbReference type="EMBL" id="EGE78999.2"/>
    </source>
</evidence>
<sequence>MTRGTEPNMTAQIYIGICKDKRRLRRSSRLKLLNSCLVLTTNNLEIGPISSPVTTPQSFRHQLQHRDSTLSAAAEGALTVVDRVQLKFPVKGMAASGRYVFQGPPPYIALHSGWPEEYFPIVKFVSCVSPNQHFEIKISILWDI</sequence>
<dbReference type="EMBL" id="GG749412">
    <property type="protein sequence ID" value="EGE78999.2"/>
    <property type="molecule type" value="Genomic_DNA"/>
</dbReference>
<accession>F2T6Y6</accession>
<dbReference type="HOGENOM" id="CLU_2096236_0_0_1"/>
<name>F2T6Y6_AJEDA</name>
<gene>
    <name evidence="1" type="ORF">BDDG_01936</name>
</gene>
<reference evidence="1" key="1">
    <citation type="submission" date="2010-03" db="EMBL/GenBank/DDBJ databases">
        <title>Annotation of Blastomyces dermatitidis strain ATCC 18188.</title>
        <authorList>
            <consortium name="The Broad Institute Genome Sequencing Platform"/>
            <consortium name="Broad Institute Genome Sequencing Center for Infectious Disease."/>
            <person name="Cuomo C."/>
            <person name="Klein B."/>
            <person name="Sullivan T."/>
            <person name="Heitman J."/>
            <person name="Young S."/>
            <person name="Zeng Q."/>
            <person name="Gargeya S."/>
            <person name="Alvarado L."/>
            <person name="Berlin A.M."/>
            <person name="Chapman S.B."/>
            <person name="Chen Z."/>
            <person name="Freedman E."/>
            <person name="Gellesch M."/>
            <person name="Goldberg J."/>
            <person name="Griggs A."/>
            <person name="Gujja S."/>
            <person name="Heilman E."/>
            <person name="Heiman D."/>
            <person name="Howarth C."/>
            <person name="Mehta T."/>
            <person name="Neiman D."/>
            <person name="Pearson M."/>
            <person name="Roberts A."/>
            <person name="Saif S."/>
            <person name="Shea T."/>
            <person name="Shenoy N."/>
            <person name="Sisk P."/>
            <person name="Stolte C."/>
            <person name="Sykes S."/>
            <person name="White J."/>
            <person name="Yandava C."/>
            <person name="Haas B."/>
            <person name="Nusbaum C."/>
            <person name="Birren B."/>
        </authorList>
    </citation>
    <scope>NUCLEOTIDE SEQUENCE [LARGE SCALE GENOMIC DNA]</scope>
    <source>
        <strain evidence="1">ATCC 18188</strain>
    </source>
</reference>
<dbReference type="Proteomes" id="UP000007802">
    <property type="component" value="Unassembled WGS sequence"/>
</dbReference>
<dbReference type="AlphaFoldDB" id="F2T6Y6"/>
<proteinExistence type="predicted"/>
<protein>
    <submittedName>
        <fullName evidence="1">Uncharacterized protein</fullName>
    </submittedName>
</protein>